<name>A0A1F6BVT5_9BACT</name>
<comment type="caution">
    <text evidence="1">The sequence shown here is derived from an EMBL/GenBank/DDBJ whole genome shotgun (WGS) entry which is preliminary data.</text>
</comment>
<proteinExistence type="predicted"/>
<dbReference type="Proteomes" id="UP000179014">
    <property type="component" value="Unassembled WGS sequence"/>
</dbReference>
<organism evidence="1 2">
    <name type="scientific">Candidatus Kaiserbacteria bacterium GWA2_50_9</name>
    <dbReference type="NCBI Taxonomy" id="1798474"/>
    <lineage>
        <taxon>Bacteria</taxon>
        <taxon>Candidatus Kaiseribacteriota</taxon>
    </lineage>
</organism>
<dbReference type="STRING" id="1798474.A2118_00700"/>
<sequence>MATRKELGATLTAALARMSDRIYDAHKWYAGRTYVGEARLQHVEEQCSGFREEIKAIEEQAKEYLVLAPEMESQLRHDVWQLNDAVRDFERTVQDVAHSTIMRERELDDPLRPTGRFARRTGPNELRTVHDQMVPVYETVYDDLLGIFPVTVCTGHRPQTVVTRYDNRGRKTIWTVYDHSPHRRWR</sequence>
<evidence type="ECO:0000313" key="2">
    <source>
        <dbReference type="Proteomes" id="UP000179014"/>
    </source>
</evidence>
<dbReference type="AlphaFoldDB" id="A0A1F6BVT5"/>
<protein>
    <submittedName>
        <fullName evidence="1">Uncharacterized protein</fullName>
    </submittedName>
</protein>
<gene>
    <name evidence="1" type="ORF">A2118_00700</name>
</gene>
<reference evidence="1 2" key="1">
    <citation type="journal article" date="2016" name="Nat. Commun.">
        <title>Thousands of microbial genomes shed light on interconnected biogeochemical processes in an aquifer system.</title>
        <authorList>
            <person name="Anantharaman K."/>
            <person name="Brown C.T."/>
            <person name="Hug L.A."/>
            <person name="Sharon I."/>
            <person name="Castelle C.J."/>
            <person name="Probst A.J."/>
            <person name="Thomas B.C."/>
            <person name="Singh A."/>
            <person name="Wilkins M.J."/>
            <person name="Karaoz U."/>
            <person name="Brodie E.L."/>
            <person name="Williams K.H."/>
            <person name="Hubbard S.S."/>
            <person name="Banfield J.F."/>
        </authorList>
    </citation>
    <scope>NUCLEOTIDE SEQUENCE [LARGE SCALE GENOMIC DNA]</scope>
</reference>
<evidence type="ECO:0000313" key="1">
    <source>
        <dbReference type="EMBL" id="OGG41065.1"/>
    </source>
</evidence>
<dbReference type="EMBL" id="MFKN01000016">
    <property type="protein sequence ID" value="OGG41065.1"/>
    <property type="molecule type" value="Genomic_DNA"/>
</dbReference>
<accession>A0A1F6BVT5</accession>